<dbReference type="SUPFAM" id="SSF50630">
    <property type="entry name" value="Acid proteases"/>
    <property type="match status" value="1"/>
</dbReference>
<comment type="caution">
    <text evidence="9">The sequence shown here is derived from an EMBL/GenBank/DDBJ whole genome shotgun (WGS) entry which is preliminary data.</text>
</comment>
<dbReference type="GO" id="GO:0008233">
    <property type="term" value="F:peptidase activity"/>
    <property type="evidence" value="ECO:0007669"/>
    <property type="project" value="UniProtKB-KW"/>
</dbReference>
<evidence type="ECO:0000256" key="3">
    <source>
        <dbReference type="ARBA" id="ARBA00022695"/>
    </source>
</evidence>
<evidence type="ECO:0000256" key="6">
    <source>
        <dbReference type="ARBA" id="ARBA00022801"/>
    </source>
</evidence>
<dbReference type="Proteomes" id="UP001627154">
    <property type="component" value="Unassembled WGS sequence"/>
</dbReference>
<evidence type="ECO:0000256" key="1">
    <source>
        <dbReference type="ARBA" id="ARBA00022670"/>
    </source>
</evidence>
<evidence type="ECO:0000256" key="2">
    <source>
        <dbReference type="ARBA" id="ARBA00022679"/>
    </source>
</evidence>
<dbReference type="Pfam" id="PF00078">
    <property type="entry name" value="RVT_1"/>
    <property type="match status" value="1"/>
</dbReference>
<dbReference type="PANTHER" id="PTHR24559">
    <property type="entry name" value="TRANSPOSON TY3-I GAG-POL POLYPROTEIN"/>
    <property type="match status" value="1"/>
</dbReference>
<sequence length="354" mass="40157">MPLPGKRQGRSVAATDCLSSKSRLFVTDQSTKHRFLVDTGSDVCCFPRRLLRERRAPTEFRLHAANDSTIKTYGFHGLTLNLGLRRRFFWRFIVADVSQPIMGSDFLAHYDLLPDCRRKRLIDVSTNLFAPASIQFSSQCSVKTVAASGDYSDIISAFPDLLRPLGLPKLIKHSTVHHIRTTSVPPLSCRPRRLAPEKLQVAKTEFDQMLQAGVCRPSESQWSSPLHLARKGKNGWRPCGDFRGLNSRTIPDRYPVRHIHDFANNIGGSTIFSTIDLVKAYQQIPVNPDDICKTAITTPFGLYEFPFMTFGLKNAGQTFQRFIDEVTRGLPFCYVYIDDILIYSRSNIYTRSNF</sequence>
<keyword evidence="4" id="KW-0540">Nuclease</keyword>
<dbReference type="Gene3D" id="3.10.10.10">
    <property type="entry name" value="HIV Type 1 Reverse Transcriptase, subunit A, domain 1"/>
    <property type="match status" value="1"/>
</dbReference>
<dbReference type="EMBL" id="JBJJXI010000155">
    <property type="protein sequence ID" value="KAL3385507.1"/>
    <property type="molecule type" value="Genomic_DNA"/>
</dbReference>
<dbReference type="PANTHER" id="PTHR24559:SF444">
    <property type="entry name" value="REVERSE TRANSCRIPTASE DOMAIN-CONTAINING PROTEIN"/>
    <property type="match status" value="1"/>
</dbReference>
<dbReference type="GO" id="GO:0004519">
    <property type="term" value="F:endonuclease activity"/>
    <property type="evidence" value="ECO:0007669"/>
    <property type="project" value="UniProtKB-KW"/>
</dbReference>
<dbReference type="CDD" id="cd01647">
    <property type="entry name" value="RT_LTR"/>
    <property type="match status" value="1"/>
</dbReference>
<dbReference type="InterPro" id="IPR000477">
    <property type="entry name" value="RT_dom"/>
</dbReference>
<dbReference type="Gene3D" id="2.40.70.10">
    <property type="entry name" value="Acid Proteases"/>
    <property type="match status" value="1"/>
</dbReference>
<keyword evidence="3" id="KW-0548">Nucleotidyltransferase</keyword>
<dbReference type="InterPro" id="IPR021109">
    <property type="entry name" value="Peptidase_aspartic_dom_sf"/>
</dbReference>
<evidence type="ECO:0000256" key="4">
    <source>
        <dbReference type="ARBA" id="ARBA00022722"/>
    </source>
</evidence>
<dbReference type="FunFam" id="2.40.70.10:FF:000130">
    <property type="entry name" value="Retrovirus-related Pol polyprotein from transposon opus-like Protein"/>
    <property type="match status" value="1"/>
</dbReference>
<gene>
    <name evidence="9" type="ORF">TKK_018879</name>
</gene>
<name>A0ABD2VXH6_9HYME</name>
<keyword evidence="7" id="KW-0695">RNA-directed DNA polymerase</keyword>
<keyword evidence="6" id="KW-0378">Hydrolase</keyword>
<keyword evidence="5" id="KW-0255">Endonuclease</keyword>
<evidence type="ECO:0000256" key="5">
    <source>
        <dbReference type="ARBA" id="ARBA00022759"/>
    </source>
</evidence>
<proteinExistence type="predicted"/>
<accession>A0ABD2VXH6</accession>
<feature type="domain" description="Reverse transcriptase" evidence="8">
    <location>
        <begin position="231"/>
        <end position="346"/>
    </location>
</feature>
<dbReference type="GO" id="GO:0003964">
    <property type="term" value="F:RNA-directed DNA polymerase activity"/>
    <property type="evidence" value="ECO:0007669"/>
    <property type="project" value="UniProtKB-KW"/>
</dbReference>
<dbReference type="SUPFAM" id="SSF56672">
    <property type="entry name" value="DNA/RNA polymerases"/>
    <property type="match status" value="1"/>
</dbReference>
<evidence type="ECO:0000259" key="8">
    <source>
        <dbReference type="Pfam" id="PF00078"/>
    </source>
</evidence>
<evidence type="ECO:0000313" key="10">
    <source>
        <dbReference type="Proteomes" id="UP001627154"/>
    </source>
</evidence>
<dbReference type="AlphaFoldDB" id="A0ABD2VXH6"/>
<evidence type="ECO:0000256" key="7">
    <source>
        <dbReference type="ARBA" id="ARBA00022918"/>
    </source>
</evidence>
<dbReference type="InterPro" id="IPR043502">
    <property type="entry name" value="DNA/RNA_pol_sf"/>
</dbReference>
<dbReference type="GO" id="GO:0006508">
    <property type="term" value="P:proteolysis"/>
    <property type="evidence" value="ECO:0007669"/>
    <property type="project" value="UniProtKB-KW"/>
</dbReference>
<dbReference type="InterPro" id="IPR043128">
    <property type="entry name" value="Rev_trsase/Diguanyl_cyclase"/>
</dbReference>
<dbReference type="FunFam" id="3.10.10.10:FF:000007">
    <property type="entry name" value="Retrovirus-related Pol polyprotein from transposon 17.6-like Protein"/>
    <property type="match status" value="1"/>
</dbReference>
<dbReference type="InterPro" id="IPR053134">
    <property type="entry name" value="RNA-dir_DNA_polymerase"/>
</dbReference>
<organism evidence="9 10">
    <name type="scientific">Trichogramma kaykai</name>
    <dbReference type="NCBI Taxonomy" id="54128"/>
    <lineage>
        <taxon>Eukaryota</taxon>
        <taxon>Metazoa</taxon>
        <taxon>Ecdysozoa</taxon>
        <taxon>Arthropoda</taxon>
        <taxon>Hexapoda</taxon>
        <taxon>Insecta</taxon>
        <taxon>Pterygota</taxon>
        <taxon>Neoptera</taxon>
        <taxon>Endopterygota</taxon>
        <taxon>Hymenoptera</taxon>
        <taxon>Apocrita</taxon>
        <taxon>Proctotrupomorpha</taxon>
        <taxon>Chalcidoidea</taxon>
        <taxon>Trichogrammatidae</taxon>
        <taxon>Trichogramma</taxon>
    </lineage>
</organism>
<keyword evidence="10" id="KW-1185">Reference proteome</keyword>
<keyword evidence="2" id="KW-0808">Transferase</keyword>
<reference evidence="9 10" key="1">
    <citation type="journal article" date="2024" name="bioRxiv">
        <title>A reference genome for Trichogramma kaykai: A tiny desert-dwelling parasitoid wasp with competing sex-ratio distorters.</title>
        <authorList>
            <person name="Culotta J."/>
            <person name="Lindsey A.R."/>
        </authorList>
    </citation>
    <scope>NUCLEOTIDE SEQUENCE [LARGE SCALE GENOMIC DNA]</scope>
    <source>
        <strain evidence="9 10">KSX58</strain>
    </source>
</reference>
<dbReference type="Gene3D" id="3.30.70.270">
    <property type="match status" value="1"/>
</dbReference>
<protein>
    <recommendedName>
        <fullName evidence="8">Reverse transcriptase domain-containing protein</fullName>
    </recommendedName>
</protein>
<keyword evidence="1" id="KW-0645">Protease</keyword>
<evidence type="ECO:0000313" key="9">
    <source>
        <dbReference type="EMBL" id="KAL3385507.1"/>
    </source>
</evidence>